<reference evidence="4 5" key="1">
    <citation type="submission" date="2023-10" db="EMBL/GenBank/DDBJ databases">
        <title>Novel methanotroph of the genus Methylocapsa from a subarctic wetland.</title>
        <authorList>
            <person name="Belova S.E."/>
            <person name="Oshkin I.Y."/>
            <person name="Miroshnikov K."/>
            <person name="Dedysh S.N."/>
        </authorList>
    </citation>
    <scope>NUCLEOTIDE SEQUENCE [LARGE SCALE GENOMIC DNA]</scope>
    <source>
        <strain evidence="4 5">RX1</strain>
    </source>
</reference>
<evidence type="ECO:0000256" key="1">
    <source>
        <dbReference type="ARBA" id="ARBA00022553"/>
    </source>
</evidence>
<dbReference type="InterPro" id="IPR001789">
    <property type="entry name" value="Sig_transdc_resp-reg_receiver"/>
</dbReference>
<feature type="domain" description="Response regulatory" evidence="3">
    <location>
        <begin position="6"/>
        <end position="118"/>
    </location>
</feature>
<dbReference type="Pfam" id="PF00072">
    <property type="entry name" value="Response_reg"/>
    <property type="match status" value="1"/>
</dbReference>
<evidence type="ECO:0000313" key="4">
    <source>
        <dbReference type="EMBL" id="WOJ88736.1"/>
    </source>
</evidence>
<dbReference type="PANTHER" id="PTHR44591:SF21">
    <property type="entry name" value="TWO-COMPONENT RESPONSE REGULATOR"/>
    <property type="match status" value="1"/>
</dbReference>
<evidence type="ECO:0000313" key="5">
    <source>
        <dbReference type="Proteomes" id="UP001626536"/>
    </source>
</evidence>
<evidence type="ECO:0000256" key="2">
    <source>
        <dbReference type="PROSITE-ProRule" id="PRU00169"/>
    </source>
</evidence>
<name>A0ABZ0HPB6_9HYPH</name>
<dbReference type="SUPFAM" id="SSF52172">
    <property type="entry name" value="CheY-like"/>
    <property type="match status" value="1"/>
</dbReference>
<dbReference type="RefSeq" id="WP_407338174.1">
    <property type="nucleotide sequence ID" value="NZ_CP136862.1"/>
</dbReference>
<keyword evidence="1 2" id="KW-0597">Phosphoprotein</keyword>
<dbReference type="PROSITE" id="PS50110">
    <property type="entry name" value="RESPONSE_REGULATORY"/>
    <property type="match status" value="1"/>
</dbReference>
<sequence>MANKPVILVVEDETLVKDSLVLELEDAGFEVVTAENGDQASYILPKIPRIDLLLTDIRMPGRVNGWVLADMARCRRPNLPVIYTSGFSPQQGMEVEDSVFLPKPYRISDMLKAIDKLKLRDRDRDAA</sequence>
<dbReference type="Proteomes" id="UP001626536">
    <property type="component" value="Chromosome"/>
</dbReference>
<dbReference type="Gene3D" id="3.40.50.2300">
    <property type="match status" value="1"/>
</dbReference>
<protein>
    <submittedName>
        <fullName evidence="4">Response regulator</fullName>
    </submittedName>
</protein>
<accession>A0ABZ0HPB6</accession>
<proteinExistence type="predicted"/>
<organism evidence="4 5">
    <name type="scientific">Methylocapsa polymorpha</name>
    <dbReference type="NCBI Taxonomy" id="3080828"/>
    <lineage>
        <taxon>Bacteria</taxon>
        <taxon>Pseudomonadati</taxon>
        <taxon>Pseudomonadota</taxon>
        <taxon>Alphaproteobacteria</taxon>
        <taxon>Hyphomicrobiales</taxon>
        <taxon>Beijerinckiaceae</taxon>
        <taxon>Methylocapsa</taxon>
    </lineage>
</organism>
<gene>
    <name evidence="4" type="ORF">RZS28_13045</name>
</gene>
<evidence type="ECO:0000259" key="3">
    <source>
        <dbReference type="PROSITE" id="PS50110"/>
    </source>
</evidence>
<feature type="modified residue" description="4-aspartylphosphate" evidence="2">
    <location>
        <position position="56"/>
    </location>
</feature>
<keyword evidence="5" id="KW-1185">Reference proteome</keyword>
<dbReference type="PANTHER" id="PTHR44591">
    <property type="entry name" value="STRESS RESPONSE REGULATOR PROTEIN 1"/>
    <property type="match status" value="1"/>
</dbReference>
<dbReference type="SMART" id="SM00448">
    <property type="entry name" value="REC"/>
    <property type="match status" value="1"/>
</dbReference>
<dbReference type="InterPro" id="IPR050595">
    <property type="entry name" value="Bact_response_regulator"/>
</dbReference>
<dbReference type="EMBL" id="CP136862">
    <property type="protein sequence ID" value="WOJ88736.1"/>
    <property type="molecule type" value="Genomic_DNA"/>
</dbReference>
<dbReference type="InterPro" id="IPR011006">
    <property type="entry name" value="CheY-like_superfamily"/>
</dbReference>